<dbReference type="Pfam" id="PF23321">
    <property type="entry name" value="R1_ABCA1"/>
    <property type="match status" value="1"/>
</dbReference>
<organism evidence="14 15">
    <name type="scientific">Actinia tenebrosa</name>
    <name type="common">Australian red waratah sea anemone</name>
    <dbReference type="NCBI Taxonomy" id="6105"/>
    <lineage>
        <taxon>Eukaryota</taxon>
        <taxon>Metazoa</taxon>
        <taxon>Cnidaria</taxon>
        <taxon>Anthozoa</taxon>
        <taxon>Hexacorallia</taxon>
        <taxon>Actiniaria</taxon>
        <taxon>Actiniidae</taxon>
        <taxon>Actinia</taxon>
    </lineage>
</organism>
<comment type="subcellular location">
    <subcellularLocation>
        <location evidence="1">Endomembrane system</location>
        <topology evidence="1">Multi-pass membrane protein</topology>
    </subcellularLocation>
</comment>
<dbReference type="PROSITE" id="PS50893">
    <property type="entry name" value="ABC_TRANSPORTER_2"/>
    <property type="match status" value="2"/>
</dbReference>
<evidence type="ECO:0000313" key="15">
    <source>
        <dbReference type="RefSeq" id="XP_031557698.1"/>
    </source>
</evidence>
<evidence type="ECO:0000256" key="10">
    <source>
        <dbReference type="ARBA" id="ARBA00023180"/>
    </source>
</evidence>
<dbReference type="Proteomes" id="UP000515163">
    <property type="component" value="Unplaced"/>
</dbReference>
<feature type="domain" description="ABC transporter" evidence="13">
    <location>
        <begin position="1379"/>
        <end position="1615"/>
    </location>
</feature>
<keyword evidence="7 12" id="KW-1133">Transmembrane helix</keyword>
<keyword evidence="14" id="KW-1185">Reference proteome</keyword>
<dbReference type="Pfam" id="PF00005">
    <property type="entry name" value="ABC_tran"/>
    <property type="match status" value="2"/>
</dbReference>
<feature type="transmembrane region" description="Helical" evidence="12">
    <location>
        <begin position="1161"/>
        <end position="1180"/>
    </location>
</feature>
<keyword evidence="9 12" id="KW-0472">Membrane</keyword>
<evidence type="ECO:0000256" key="4">
    <source>
        <dbReference type="ARBA" id="ARBA00022737"/>
    </source>
</evidence>
<feature type="transmembrane region" description="Helical" evidence="12">
    <location>
        <begin position="1187"/>
        <end position="1212"/>
    </location>
</feature>
<evidence type="ECO:0000256" key="2">
    <source>
        <dbReference type="ARBA" id="ARBA00022448"/>
    </source>
</evidence>
<evidence type="ECO:0000256" key="8">
    <source>
        <dbReference type="ARBA" id="ARBA00023055"/>
    </source>
</evidence>
<dbReference type="GO" id="GO:0005737">
    <property type="term" value="C:cytoplasm"/>
    <property type="evidence" value="ECO:0007669"/>
    <property type="project" value="UniProtKB-ARBA"/>
</dbReference>
<feature type="transmembrane region" description="Helical" evidence="12">
    <location>
        <begin position="332"/>
        <end position="354"/>
    </location>
</feature>
<evidence type="ECO:0000256" key="7">
    <source>
        <dbReference type="ARBA" id="ARBA00022989"/>
    </source>
</evidence>
<dbReference type="FunCoup" id="A0A6P8HRG3">
    <property type="interactions" value="983"/>
</dbReference>
<dbReference type="OrthoDB" id="6512918at2759"/>
<evidence type="ECO:0000259" key="13">
    <source>
        <dbReference type="PROSITE" id="PS50893"/>
    </source>
</evidence>
<dbReference type="FunFam" id="3.40.50.300:FF:000465">
    <property type="entry name" value="ATP-binding cassette, sub-family A (ABC1), member 3"/>
    <property type="match status" value="1"/>
</dbReference>
<keyword evidence="4" id="KW-0677">Repeat</keyword>
<feature type="transmembrane region" description="Helical" evidence="12">
    <location>
        <begin position="1078"/>
        <end position="1102"/>
    </location>
</feature>
<protein>
    <submittedName>
        <fullName evidence="15">ATP-binding cassette sub-family A member 3-like isoform X1</fullName>
    </submittedName>
</protein>
<accession>A0A6P8HRG3</accession>
<keyword evidence="5" id="KW-0547">Nucleotide-binding</keyword>
<feature type="transmembrane region" description="Helical" evidence="12">
    <location>
        <begin position="249"/>
        <end position="269"/>
    </location>
</feature>
<dbReference type="InParanoid" id="A0A6P8HRG3"/>
<dbReference type="InterPro" id="IPR003439">
    <property type="entry name" value="ABC_transporter-like_ATP-bd"/>
</dbReference>
<name>A0A6P8HRG3_ACTTE</name>
<feature type="transmembrane region" description="Helical" evidence="12">
    <location>
        <begin position="26"/>
        <end position="46"/>
    </location>
</feature>
<feature type="transmembrane region" description="Helical" evidence="12">
    <location>
        <begin position="435"/>
        <end position="456"/>
    </location>
</feature>
<dbReference type="PANTHER" id="PTHR19229">
    <property type="entry name" value="ATP-BINDING CASSETTE TRANSPORTER SUBFAMILY A ABCA"/>
    <property type="match status" value="1"/>
</dbReference>
<evidence type="ECO:0000313" key="14">
    <source>
        <dbReference type="Proteomes" id="UP000515163"/>
    </source>
</evidence>
<evidence type="ECO:0000256" key="1">
    <source>
        <dbReference type="ARBA" id="ARBA00004127"/>
    </source>
</evidence>
<evidence type="ECO:0000256" key="11">
    <source>
        <dbReference type="ARBA" id="ARBA00050894"/>
    </source>
</evidence>
<dbReference type="InterPro" id="IPR017871">
    <property type="entry name" value="ABC_transporter-like_CS"/>
</dbReference>
<dbReference type="GO" id="GO:0005524">
    <property type="term" value="F:ATP binding"/>
    <property type="evidence" value="ECO:0007669"/>
    <property type="project" value="UniProtKB-KW"/>
</dbReference>
<dbReference type="GO" id="GO:0140359">
    <property type="term" value="F:ABC-type transporter activity"/>
    <property type="evidence" value="ECO:0007669"/>
    <property type="project" value="InterPro"/>
</dbReference>
<dbReference type="InterPro" id="IPR026082">
    <property type="entry name" value="ABCA"/>
</dbReference>
<dbReference type="FunFam" id="3.40.50.300:FF:000327">
    <property type="entry name" value="ATP-binding cassette sub-family A member 3"/>
    <property type="match status" value="1"/>
</dbReference>
<keyword evidence="3 12" id="KW-0812">Transmembrane</keyword>
<gene>
    <name evidence="15" type="primary">LOC116294278</name>
</gene>
<feature type="transmembrane region" description="Helical" evidence="12">
    <location>
        <begin position="359"/>
        <end position="378"/>
    </location>
</feature>
<reference evidence="15" key="1">
    <citation type="submission" date="2025-08" db="UniProtKB">
        <authorList>
            <consortium name="RefSeq"/>
        </authorList>
    </citation>
    <scope>IDENTIFICATION</scope>
    <source>
        <tissue evidence="15">Tentacle</tissue>
    </source>
</reference>
<evidence type="ECO:0000256" key="6">
    <source>
        <dbReference type="ARBA" id="ARBA00022840"/>
    </source>
</evidence>
<evidence type="ECO:0000256" key="5">
    <source>
        <dbReference type="ARBA" id="ARBA00022741"/>
    </source>
</evidence>
<proteinExistence type="predicted"/>
<keyword evidence="8" id="KW-0445">Lipid transport</keyword>
<evidence type="ECO:0000256" key="3">
    <source>
        <dbReference type="ARBA" id="ARBA00022692"/>
    </source>
</evidence>
<evidence type="ECO:0000256" key="9">
    <source>
        <dbReference type="ARBA" id="ARBA00023136"/>
    </source>
</evidence>
<comment type="catalytic activity">
    <reaction evidence="11">
        <text>cholesterol(in) + ATP + H2O = cholesterol(out) + ADP + phosphate + H(+)</text>
        <dbReference type="Rhea" id="RHEA:39051"/>
        <dbReference type="ChEBI" id="CHEBI:15377"/>
        <dbReference type="ChEBI" id="CHEBI:15378"/>
        <dbReference type="ChEBI" id="CHEBI:16113"/>
        <dbReference type="ChEBI" id="CHEBI:30616"/>
        <dbReference type="ChEBI" id="CHEBI:43474"/>
        <dbReference type="ChEBI" id="CHEBI:456216"/>
    </reaction>
    <physiologicalReaction direction="left-to-right" evidence="11">
        <dbReference type="Rhea" id="RHEA:39052"/>
    </physiologicalReaction>
</comment>
<feature type="unsure residue" description="D or N" evidence="15">
    <location>
        <position position="716"/>
    </location>
</feature>
<feature type="transmembrane region" description="Helical" evidence="12">
    <location>
        <begin position="1301"/>
        <end position="1322"/>
    </location>
</feature>
<dbReference type="KEGG" id="aten:116294278"/>
<evidence type="ECO:0000256" key="12">
    <source>
        <dbReference type="SAM" id="Phobius"/>
    </source>
</evidence>
<keyword evidence="10" id="KW-0325">Glycoprotein</keyword>
<dbReference type="InterPro" id="IPR003593">
    <property type="entry name" value="AAA+_ATPase"/>
</dbReference>
<dbReference type="GO" id="GO:0016887">
    <property type="term" value="F:ATP hydrolysis activity"/>
    <property type="evidence" value="ECO:0007669"/>
    <property type="project" value="InterPro"/>
</dbReference>
<feature type="transmembrane region" description="Helical" evidence="12">
    <location>
        <begin position="290"/>
        <end position="312"/>
    </location>
</feature>
<dbReference type="Gene3D" id="3.40.50.300">
    <property type="entry name" value="P-loop containing nucleotide triphosphate hydrolases"/>
    <property type="match status" value="2"/>
</dbReference>
<dbReference type="SUPFAM" id="SSF52540">
    <property type="entry name" value="P-loop containing nucleoside triphosphate hydrolases"/>
    <property type="match status" value="2"/>
</dbReference>
<keyword evidence="2" id="KW-0813">Transport</keyword>
<dbReference type="PANTHER" id="PTHR19229:SF250">
    <property type="entry name" value="ABC TRANSPORTER DOMAIN-CONTAINING PROTEIN-RELATED"/>
    <property type="match status" value="1"/>
</dbReference>
<feature type="transmembrane region" description="Helical" evidence="12">
    <location>
        <begin position="1123"/>
        <end position="1149"/>
    </location>
</feature>
<sequence length="1699" mass="190794">MGQSRQFCLLFWKNWALAKRSPVRTFFEIAVPLFFILILVILRAFVIKNEQEPPIKYKQFTVNQLPEGLIGENFNLAYGPNTTDVNEVMSKVDFKTLGFNKSKGFGNENEMVDFLLEDNDIASEFLGGVYFESTPEQNNVVYKLRLNSRARNSKTKIKAFGSDPSNSWNTQLTFNSFQIPGPRNKNATHGGPPDYYDEGFLALQNAIDMAILRYRDKNSSAQSIAIKMQRFPYPAYIKDSFILVIQQTLPLFLILSLVFTALCIVRDIVHEKERKLKESMKMMGLAGWMHWLAWFAKYLLILLVAVVFASVLFTIKFSSNGKVLNQSSPTLIFVFLLLYSISSIMFCFLVSVFFSKANVAAVAGGFLWFLSYTPYNFIAQSYDTMSLGLKIASCLLSNCCMSIGSLLIGKFEGRGTGVQWSNIYEGVSVDDDMTLGYVLLMYIADILLYGIITWYIEAVFPGEYGTPQPWYFPCTSRYWCGVNKQLDAESNGVVSNGVVSSEFLEKDPSGLHAGIKVQNIKKSFSTEKGEKVAVDGVNLNMYQGQITALLGHNGAGKTTLMSMLTGLFSPTSGTALVNDCNIIDNMAGARSSLGLCPQHDVLFDRLTVEEHLWFFAMLKGCPRRRVQSEIDKMIDSVGLSDKRHVQTRALSGGMKRKLSVGIALISGSKVVMLDEPTSGMDPSARRFTWDLLQQQRQDRTILLTTHFMDEADFLGDRIAIMAEGQIKCCGSSLFLKNKYGVGYHMAIVKATLCDVPLVNAIVQKYVPTAQLESNIGAELTFILPSEATGNFEPLFTELESRRQELGINSFGVSVTTMEEVFLKVGEEMDDSLTKALQNEETDTINNGADDDDDNDFRIEVDDTNTMGVISEGSCQVNAEHNCNMQLGFQRWYAMFIKRFLHSKRNRLSIIPQLLLPLIFTLFALISAKTFPQPGDAPPLALNTTSFGKNFVPFSFVPNNRTKILAKEFKDQFKGTDTKAIRVNGDMSHYLLKEPDDVGQGDFNLRYLVAASFTNKTQETEITAWFNNQPLHAVAITLATVHNGLIKAISGENSSLTTINHPLPRTTKDTIDDLKRNGLGFLISFNVLFGMAFLASSFVVFLVQERSNKAKHVQFVSGIDPLSYWTSAYVWDLINYLVPALSLLILLAAFDVPAYNGPNLGYTFLLLMIYGWAIIPLMYLFSFVFTTAVYAFVVLTIFNIVTGLATLMTVFILEIPGVGERDAANVLKWVFLILPNYCLGQGLGDIFNNYNTLSVFNQAMRECKEMFPYLTIDECKKLIKEKAGDYPIEFQENYLSWENPGIGRYLVFMAWEGIFFFLLVLLFESGLPRRFYLSLRSSFSMSLKVMRPGDIYSSSVVEDDDDVFAEKRRVAVGSDNQDVLVIRELSKVYPGRRGRGPLIAVNDLSLGVPLGECFGLLGVNGAGKTTTFRMLTGDEMMTSGTAVVDHFDIRSNMEQVRQRVFFCPQFDALIGHMTTREMLYMYARLRGVPEIDIPHTVENLMRSLLLSNHADKLTKSLSGGNKRKLSTAISLVGNPPVVFLDEPTTGMDPVAKRLLWNALCRVRADGRCIIITSHSMEECDALCTRLAIMVNGRFKCLGSPQHLKTKFGEGYTLILKIANPDQLPRLKEYIEEVFPRSILKDEHLGMVHYHITDMSISWAKIFGEIERIKLDYDIEDYTISQTSLEQVFLNFARGQRLEDQ</sequence>
<dbReference type="InterPro" id="IPR027417">
    <property type="entry name" value="P-loop_NTPase"/>
</dbReference>
<dbReference type="GO" id="GO:0005319">
    <property type="term" value="F:lipid transporter activity"/>
    <property type="evidence" value="ECO:0007669"/>
    <property type="project" value="TreeGrafter"/>
</dbReference>
<dbReference type="InterPro" id="IPR013525">
    <property type="entry name" value="ABC2_TM"/>
</dbReference>
<dbReference type="CDD" id="cd03263">
    <property type="entry name" value="ABC_subfamily_A"/>
    <property type="match status" value="2"/>
</dbReference>
<dbReference type="GO" id="GO:0012505">
    <property type="term" value="C:endomembrane system"/>
    <property type="evidence" value="ECO:0007669"/>
    <property type="project" value="UniProtKB-SubCell"/>
</dbReference>
<dbReference type="RefSeq" id="XP_031557698.1">
    <property type="nucleotide sequence ID" value="XM_031701838.1"/>
</dbReference>
<dbReference type="InterPro" id="IPR056264">
    <property type="entry name" value="R2_ABCA1-4-like"/>
</dbReference>
<feature type="domain" description="ABC transporter" evidence="13">
    <location>
        <begin position="515"/>
        <end position="748"/>
    </location>
</feature>
<dbReference type="GO" id="GO:0016020">
    <property type="term" value="C:membrane"/>
    <property type="evidence" value="ECO:0007669"/>
    <property type="project" value="InterPro"/>
</dbReference>
<keyword evidence="6" id="KW-0067">ATP-binding</keyword>
<dbReference type="Pfam" id="PF12698">
    <property type="entry name" value="ABC2_membrane_3"/>
    <property type="match status" value="2"/>
</dbReference>
<dbReference type="PROSITE" id="PS00211">
    <property type="entry name" value="ABC_TRANSPORTER_1"/>
    <property type="match status" value="1"/>
</dbReference>
<dbReference type="SMART" id="SM00382">
    <property type="entry name" value="AAA"/>
    <property type="match status" value="2"/>
</dbReference>